<dbReference type="InterPro" id="IPR001932">
    <property type="entry name" value="PPM-type_phosphatase-like_dom"/>
</dbReference>
<comment type="similarity">
    <text evidence="9">Belongs to the PP2C family.</text>
</comment>
<dbReference type="STRING" id="3750.A0A498JR47"/>
<proteinExistence type="inferred from homology"/>
<name>A0A498JR47_MALDO</name>
<keyword evidence="7 9" id="KW-0904">Protein phosphatase</keyword>
<comment type="caution">
    <text evidence="11">The sequence shown here is derived from an EMBL/GenBank/DDBJ whole genome shotgun (WGS) entry which is preliminary data.</text>
</comment>
<dbReference type="Proteomes" id="UP000290289">
    <property type="component" value="Chromosome 5"/>
</dbReference>
<dbReference type="AlphaFoldDB" id="A0A498JR47"/>
<dbReference type="PROSITE" id="PS51746">
    <property type="entry name" value="PPM_2"/>
    <property type="match status" value="1"/>
</dbReference>
<evidence type="ECO:0000256" key="1">
    <source>
        <dbReference type="ARBA" id="ARBA00001936"/>
    </source>
</evidence>
<gene>
    <name evidence="11" type="ORF">DVH24_007862</name>
</gene>
<evidence type="ECO:0000256" key="3">
    <source>
        <dbReference type="ARBA" id="ARBA00013081"/>
    </source>
</evidence>
<evidence type="ECO:0000256" key="9">
    <source>
        <dbReference type="RuleBase" id="RU003465"/>
    </source>
</evidence>
<protein>
    <recommendedName>
        <fullName evidence="3">protein-serine/threonine phosphatase</fullName>
        <ecNumber evidence="3">3.1.3.16</ecNumber>
    </recommendedName>
</protein>
<reference evidence="11 12" key="1">
    <citation type="submission" date="2018-10" db="EMBL/GenBank/DDBJ databases">
        <title>A high-quality apple genome assembly.</title>
        <authorList>
            <person name="Hu J."/>
        </authorList>
    </citation>
    <scope>NUCLEOTIDE SEQUENCE [LARGE SCALE GENOMIC DNA]</scope>
    <source>
        <strain evidence="12">cv. HFTH1</strain>
        <tissue evidence="11">Young leaf</tissue>
    </source>
</reference>
<dbReference type="SUPFAM" id="SSF81606">
    <property type="entry name" value="PP2C-like"/>
    <property type="match status" value="1"/>
</dbReference>
<dbReference type="InterPro" id="IPR036457">
    <property type="entry name" value="PPM-type-like_dom_sf"/>
</dbReference>
<evidence type="ECO:0000256" key="2">
    <source>
        <dbReference type="ARBA" id="ARBA00001946"/>
    </source>
</evidence>
<dbReference type="Gene3D" id="3.60.40.10">
    <property type="entry name" value="PPM-type phosphatase domain"/>
    <property type="match status" value="1"/>
</dbReference>
<evidence type="ECO:0000313" key="12">
    <source>
        <dbReference type="Proteomes" id="UP000290289"/>
    </source>
</evidence>
<dbReference type="EC" id="3.1.3.16" evidence="3"/>
<organism evidence="11 12">
    <name type="scientific">Malus domestica</name>
    <name type="common">Apple</name>
    <name type="synonym">Pyrus malus</name>
    <dbReference type="NCBI Taxonomy" id="3750"/>
    <lineage>
        <taxon>Eukaryota</taxon>
        <taxon>Viridiplantae</taxon>
        <taxon>Streptophyta</taxon>
        <taxon>Embryophyta</taxon>
        <taxon>Tracheophyta</taxon>
        <taxon>Spermatophyta</taxon>
        <taxon>Magnoliopsida</taxon>
        <taxon>eudicotyledons</taxon>
        <taxon>Gunneridae</taxon>
        <taxon>Pentapetalae</taxon>
        <taxon>rosids</taxon>
        <taxon>fabids</taxon>
        <taxon>Rosales</taxon>
        <taxon>Rosaceae</taxon>
        <taxon>Amygdaloideae</taxon>
        <taxon>Maleae</taxon>
        <taxon>Malus</taxon>
    </lineage>
</organism>
<dbReference type="PROSITE" id="PS01032">
    <property type="entry name" value="PPM_1"/>
    <property type="match status" value="1"/>
</dbReference>
<evidence type="ECO:0000256" key="5">
    <source>
        <dbReference type="ARBA" id="ARBA00022801"/>
    </source>
</evidence>
<comment type="cofactor">
    <cofactor evidence="1">
        <name>Mn(2+)</name>
        <dbReference type="ChEBI" id="CHEBI:29035"/>
    </cofactor>
</comment>
<accession>A0A498JR47</accession>
<dbReference type="Pfam" id="PF00481">
    <property type="entry name" value="PP2C"/>
    <property type="match status" value="1"/>
</dbReference>
<evidence type="ECO:0000256" key="8">
    <source>
        <dbReference type="ARBA" id="ARBA00023211"/>
    </source>
</evidence>
<comment type="cofactor">
    <cofactor evidence="2">
        <name>Mg(2+)</name>
        <dbReference type="ChEBI" id="CHEBI:18420"/>
    </cofactor>
</comment>
<feature type="domain" description="PPM-type phosphatase" evidence="10">
    <location>
        <begin position="38"/>
        <end position="360"/>
    </location>
</feature>
<dbReference type="GO" id="GO:0046872">
    <property type="term" value="F:metal ion binding"/>
    <property type="evidence" value="ECO:0007669"/>
    <property type="project" value="UniProtKB-KW"/>
</dbReference>
<keyword evidence="12" id="KW-1185">Reference proteome</keyword>
<evidence type="ECO:0000313" key="11">
    <source>
        <dbReference type="EMBL" id="RXH97516.1"/>
    </source>
</evidence>
<keyword evidence="5 9" id="KW-0378">Hydrolase</keyword>
<dbReference type="SMART" id="SM00332">
    <property type="entry name" value="PP2Cc"/>
    <property type="match status" value="1"/>
</dbReference>
<keyword evidence="4" id="KW-0479">Metal-binding</keyword>
<dbReference type="CDD" id="cd00143">
    <property type="entry name" value="PP2Cc"/>
    <property type="match status" value="1"/>
</dbReference>
<dbReference type="InterPro" id="IPR015655">
    <property type="entry name" value="PP2C"/>
</dbReference>
<evidence type="ECO:0000256" key="6">
    <source>
        <dbReference type="ARBA" id="ARBA00022842"/>
    </source>
</evidence>
<evidence type="ECO:0000256" key="7">
    <source>
        <dbReference type="ARBA" id="ARBA00022912"/>
    </source>
</evidence>
<dbReference type="EMBL" id="RDQH01000331">
    <property type="protein sequence ID" value="RXH97516.1"/>
    <property type="molecule type" value="Genomic_DNA"/>
</dbReference>
<dbReference type="PANTHER" id="PTHR47992">
    <property type="entry name" value="PROTEIN PHOSPHATASE"/>
    <property type="match status" value="1"/>
</dbReference>
<keyword evidence="8" id="KW-0464">Manganese</keyword>
<dbReference type="GO" id="GO:0004722">
    <property type="term" value="F:protein serine/threonine phosphatase activity"/>
    <property type="evidence" value="ECO:0007669"/>
    <property type="project" value="UniProtKB-EC"/>
</dbReference>
<evidence type="ECO:0000259" key="10">
    <source>
        <dbReference type="PROSITE" id="PS51746"/>
    </source>
</evidence>
<evidence type="ECO:0000256" key="4">
    <source>
        <dbReference type="ARBA" id="ARBA00022723"/>
    </source>
</evidence>
<sequence>MLRSCYRPLERCLGLRFGAGGGGDGLWHMDLKPHASGDYSIAVVQANSNLEDQGQVFTSPSATYVGVYDGHGGPEASRFVNSHLFPYLHKFATEQGGLSPDVIKKAFSATEEDFLRLVKRSLPMMPQIASVGSCCLLGAISNDVLYVANLGDSRAVLGRRVSDSKRSPVVAERMSTDHNVGVEEVRKEVEALHPDDSHVVVFTRGVWRIKGIIQVQWDSSNEANCVCCCLKYEFVSRSIGDVYLKKPEFNRDPIYQQFANPIPMKRPVMTAEPSIITRKLKPQDMFLIFASDGLWEQLTDDAAVEIVFKNPRAGIAKRLVRAALQEAAKKREMRYNDIKKIEKGIRRHFHDDITVIVVYLDDHKSSSKRKSKNIILGSTSAPVDIFSVGADNPYEQDLHNMIS</sequence>
<dbReference type="InterPro" id="IPR000222">
    <property type="entry name" value="PP2C_BS"/>
</dbReference>
<keyword evidence="6" id="KW-0460">Magnesium</keyword>